<evidence type="ECO:0008006" key="4">
    <source>
        <dbReference type="Google" id="ProtNLM"/>
    </source>
</evidence>
<dbReference type="RefSeq" id="WP_229780045.1">
    <property type="nucleotide sequence ID" value="NZ_BMQI01000026.1"/>
</dbReference>
<dbReference type="EMBL" id="JAKILJ010000026">
    <property type="protein sequence ID" value="MCL1106046.1"/>
    <property type="molecule type" value="Genomic_DNA"/>
</dbReference>
<organism evidence="2 3">
    <name type="scientific">Shewanella algicola</name>
    <dbReference type="NCBI Taxonomy" id="640633"/>
    <lineage>
        <taxon>Bacteria</taxon>
        <taxon>Pseudomonadati</taxon>
        <taxon>Pseudomonadota</taxon>
        <taxon>Gammaproteobacteria</taxon>
        <taxon>Alteromonadales</taxon>
        <taxon>Shewanellaceae</taxon>
        <taxon>Shewanella</taxon>
    </lineage>
</organism>
<evidence type="ECO:0000313" key="3">
    <source>
        <dbReference type="Proteomes" id="UP001139408"/>
    </source>
</evidence>
<reference evidence="2" key="1">
    <citation type="submission" date="2022-01" db="EMBL/GenBank/DDBJ databases">
        <title>Whole genome-based taxonomy of the Shewanellaceae.</title>
        <authorList>
            <person name="Martin-Rodriguez A.J."/>
        </authorList>
    </citation>
    <scope>NUCLEOTIDE SEQUENCE</scope>
    <source>
        <strain evidence="2">DSM 23803</strain>
    </source>
</reference>
<feature type="signal peptide" evidence="1">
    <location>
        <begin position="1"/>
        <end position="30"/>
    </location>
</feature>
<proteinExistence type="predicted"/>
<keyword evidence="1" id="KW-0732">Signal</keyword>
<comment type="caution">
    <text evidence="2">The sequence shown here is derived from an EMBL/GenBank/DDBJ whole genome shotgun (WGS) entry which is preliminary data.</text>
</comment>
<name>A0A9X2CE40_9GAMM</name>
<keyword evidence="3" id="KW-1185">Reference proteome</keyword>
<sequence length="256" mass="28659">MKKNVASMAISGLLITTGLLSSLFSPLVSAQEPIEQEQQYQVIFQGDNHAQQIQAIETLIISGPQDVAVYDAIEASLKQSLTSANDKKAIDYSSWLAKGLGYSGNEKYRATLTQIAEGDYHKKLRKYANEGISNISQYAIWNPILHAKTHVDLSPRLNAYSNALTSDDLILIRIAAKRIMYEREYSEVMLTQLSEQLTQPRLLDDSRLAIDTYAWLAKALASSGNDKFKPVIEAMANNAANKKLRNYAKKYLKTYF</sequence>
<protein>
    <recommendedName>
        <fullName evidence="4">HEAT repeat domain-containing protein</fullName>
    </recommendedName>
</protein>
<gene>
    <name evidence="2" type="ORF">L2749_12395</name>
</gene>
<evidence type="ECO:0000313" key="2">
    <source>
        <dbReference type="EMBL" id="MCL1106046.1"/>
    </source>
</evidence>
<accession>A0A9X2CE40</accession>
<evidence type="ECO:0000256" key="1">
    <source>
        <dbReference type="SAM" id="SignalP"/>
    </source>
</evidence>
<dbReference type="AlphaFoldDB" id="A0A9X2CE40"/>
<feature type="chain" id="PRO_5040874088" description="HEAT repeat domain-containing protein" evidence="1">
    <location>
        <begin position="31"/>
        <end position="256"/>
    </location>
</feature>
<dbReference type="Proteomes" id="UP001139408">
    <property type="component" value="Unassembled WGS sequence"/>
</dbReference>